<feature type="compositionally biased region" description="Polar residues" evidence="1">
    <location>
        <begin position="245"/>
        <end position="260"/>
    </location>
</feature>
<feature type="region of interest" description="Disordered" evidence="1">
    <location>
        <begin position="409"/>
        <end position="481"/>
    </location>
</feature>
<organism evidence="2 3">
    <name type="scientific">Zasmidium cellare</name>
    <name type="common">Wine cellar mold</name>
    <name type="synonym">Racodium cellare</name>
    <dbReference type="NCBI Taxonomy" id="395010"/>
    <lineage>
        <taxon>Eukaryota</taxon>
        <taxon>Fungi</taxon>
        <taxon>Dikarya</taxon>
        <taxon>Ascomycota</taxon>
        <taxon>Pezizomycotina</taxon>
        <taxon>Dothideomycetes</taxon>
        <taxon>Dothideomycetidae</taxon>
        <taxon>Mycosphaerellales</taxon>
        <taxon>Mycosphaerellaceae</taxon>
        <taxon>Zasmidium</taxon>
    </lineage>
</organism>
<evidence type="ECO:0000313" key="2">
    <source>
        <dbReference type="EMBL" id="KAK4501663.1"/>
    </source>
</evidence>
<feature type="compositionally biased region" description="Low complexity" evidence="1">
    <location>
        <begin position="117"/>
        <end position="128"/>
    </location>
</feature>
<feature type="compositionally biased region" description="Basic and acidic residues" evidence="1">
    <location>
        <begin position="273"/>
        <end position="284"/>
    </location>
</feature>
<feature type="compositionally biased region" description="Polar residues" evidence="1">
    <location>
        <begin position="326"/>
        <end position="336"/>
    </location>
</feature>
<dbReference type="Proteomes" id="UP001305779">
    <property type="component" value="Unassembled WGS sequence"/>
</dbReference>
<evidence type="ECO:0008006" key="4">
    <source>
        <dbReference type="Google" id="ProtNLM"/>
    </source>
</evidence>
<proteinExistence type="predicted"/>
<keyword evidence="3" id="KW-1185">Reference proteome</keyword>
<feature type="region of interest" description="Disordered" evidence="1">
    <location>
        <begin position="117"/>
        <end position="395"/>
    </location>
</feature>
<gene>
    <name evidence="2" type="ORF">PRZ48_007472</name>
</gene>
<name>A0ABR0EKB4_ZASCE</name>
<feature type="compositionally biased region" description="Basic residues" evidence="1">
    <location>
        <begin position="28"/>
        <end position="39"/>
    </location>
</feature>
<feature type="compositionally biased region" description="Basic and acidic residues" evidence="1">
    <location>
        <begin position="187"/>
        <end position="198"/>
    </location>
</feature>
<feature type="compositionally biased region" description="Polar residues" evidence="1">
    <location>
        <begin position="359"/>
        <end position="378"/>
    </location>
</feature>
<dbReference type="InterPro" id="IPR028322">
    <property type="entry name" value="PNRC-like_rgn"/>
</dbReference>
<feature type="compositionally biased region" description="Polar residues" evidence="1">
    <location>
        <begin position="159"/>
        <end position="169"/>
    </location>
</feature>
<feature type="compositionally biased region" description="Basic and acidic residues" evidence="1">
    <location>
        <begin position="459"/>
        <end position="472"/>
    </location>
</feature>
<feature type="region of interest" description="Disordered" evidence="1">
    <location>
        <begin position="1"/>
        <end position="94"/>
    </location>
</feature>
<sequence length="481" mass="51282">MADYISDSPNQSAPAGPNTNQRTPSSAHNKRNNRNRKHNPQADGTVSDGALAHPASPRGKKAQNQAHQQRQSVAGARAVPIPQTGNMGIANGQKTRPVSVGANLIPMTPAKEQAYAASAFQASPAPSSLPMPRFFSKSVPNAAEPSSLPTPAGDRKQDGQTSSPESDNASPAPPPREAQESPLDIFFKADRAEKERLRNGSGPMSPGSGARFAPPPGGHFNGTQQFGKNAFMQELDGDDTDMPSPRTTSFNNRPPTNRQHSSPAVSARPASSDQERQAHTKALKDQLFSIAATPPRDHSRGSSGSQTPDGMFGSPSPFQRPPSGPLTPQSSDPQQSHHMHYNNRMNLSPVFQKVRSDTPPRQSALRQEVPNDTVSNADSAVDMHGNHPRPPSMDSQAFARSYLKEQIRTSGPAELPQFPWNNGPAPVQHPGSNAGSGPIPIPNQPVHAQHGGPAPRSNGSKDVKGMEDDLRKMLKINNVLG</sequence>
<dbReference type="Pfam" id="PF15365">
    <property type="entry name" value="PNRC"/>
    <property type="match status" value="1"/>
</dbReference>
<accession>A0ABR0EKB4</accession>
<comment type="caution">
    <text evidence="2">The sequence shown here is derived from an EMBL/GenBank/DDBJ whole genome shotgun (WGS) entry which is preliminary data.</text>
</comment>
<feature type="compositionally biased region" description="Polar residues" evidence="1">
    <location>
        <begin position="62"/>
        <end position="72"/>
    </location>
</feature>
<evidence type="ECO:0000313" key="3">
    <source>
        <dbReference type="Proteomes" id="UP001305779"/>
    </source>
</evidence>
<feature type="compositionally biased region" description="Polar residues" evidence="1">
    <location>
        <begin position="7"/>
        <end position="27"/>
    </location>
</feature>
<evidence type="ECO:0000256" key="1">
    <source>
        <dbReference type="SAM" id="MobiDB-lite"/>
    </source>
</evidence>
<feature type="compositionally biased region" description="Low complexity" evidence="1">
    <location>
        <begin position="261"/>
        <end position="272"/>
    </location>
</feature>
<reference evidence="2 3" key="1">
    <citation type="journal article" date="2023" name="G3 (Bethesda)">
        <title>A chromosome-level genome assembly of Zasmidium syzygii isolated from banana leaves.</title>
        <authorList>
            <person name="van Westerhoven A.C."/>
            <person name="Mehrabi R."/>
            <person name="Talebi R."/>
            <person name="Steentjes M.B.F."/>
            <person name="Corcolon B."/>
            <person name="Chong P.A."/>
            <person name="Kema G.H.J."/>
            <person name="Seidl M.F."/>
        </authorList>
    </citation>
    <scope>NUCLEOTIDE SEQUENCE [LARGE SCALE GENOMIC DNA]</scope>
    <source>
        <strain evidence="2 3">P124</strain>
    </source>
</reference>
<dbReference type="EMBL" id="JAXOVC010000005">
    <property type="protein sequence ID" value="KAK4501663.1"/>
    <property type="molecule type" value="Genomic_DNA"/>
</dbReference>
<protein>
    <recommendedName>
        <fullName evidence="4">Proteophosphoglycan 5</fullName>
    </recommendedName>
</protein>